<dbReference type="SUPFAM" id="SSF54593">
    <property type="entry name" value="Glyoxalase/Bleomycin resistance protein/Dihydroxybiphenyl dioxygenase"/>
    <property type="match status" value="1"/>
</dbReference>
<reference evidence="3" key="1">
    <citation type="submission" date="2007-11" db="EMBL/GenBank/DDBJ databases">
        <title>Complete genome sequence of Clostridium phytofermentans ISDg.</title>
        <authorList>
            <person name="Leschine S.B."/>
            <person name="Warnick T.A."/>
            <person name="Blanchard J.L."/>
            <person name="Schnell D.J."/>
            <person name="Petit E.L."/>
            <person name="LaTouf W.G."/>
            <person name="Copeland A."/>
            <person name="Lucas S."/>
            <person name="Lapidus A."/>
            <person name="Barry K."/>
            <person name="Glavina del Rio T."/>
            <person name="Dalin E."/>
            <person name="Tice H."/>
            <person name="Pitluck S."/>
            <person name="Kiss H."/>
            <person name="Brettin T."/>
            <person name="Bruce D."/>
            <person name="Detter J.C."/>
            <person name="Han C."/>
            <person name="Kuske C."/>
            <person name="Schmutz J."/>
            <person name="Larimer F."/>
            <person name="Land M."/>
            <person name="Hauser L."/>
            <person name="Kyrpides N."/>
            <person name="Kim E.A."/>
            <person name="Richardson P."/>
        </authorList>
    </citation>
    <scope>NUCLEOTIDE SEQUENCE [LARGE SCALE GENOMIC DNA]</scope>
    <source>
        <strain evidence="3">ATCC 700394 / DSM 18823 / ISDg</strain>
    </source>
</reference>
<dbReference type="RefSeq" id="WP_012199431.1">
    <property type="nucleotide sequence ID" value="NC_010001.1"/>
</dbReference>
<dbReference type="Gene3D" id="3.30.720.110">
    <property type="match status" value="1"/>
</dbReference>
<dbReference type="GO" id="GO:0008168">
    <property type="term" value="F:methyltransferase activity"/>
    <property type="evidence" value="ECO:0007669"/>
    <property type="project" value="UniProtKB-KW"/>
</dbReference>
<dbReference type="PANTHER" id="PTHR33990">
    <property type="entry name" value="PROTEIN YJDN-RELATED"/>
    <property type="match status" value="1"/>
</dbReference>
<dbReference type="Gene3D" id="3.40.50.720">
    <property type="entry name" value="NAD(P)-binding Rossmann-like Domain"/>
    <property type="match status" value="1"/>
</dbReference>
<keyword evidence="2" id="KW-0489">Methyltransferase</keyword>
<dbReference type="GO" id="GO:0032259">
    <property type="term" value="P:methylation"/>
    <property type="evidence" value="ECO:0007669"/>
    <property type="project" value="UniProtKB-KW"/>
</dbReference>
<sequence>MNRGIVVTGGGHGIGKQICLDFIQAGDRVCFIDIDEKKSVDFAEENPNLFYFYGDVADPLTLKRFIEFSLEAGIEGTVKQAIFSLNGQEYMCIDSYIKHEFTFTPAMSLYVTCDTREEIDRLFEKLSEGGNILMPLGSYPFSERFGWVNDKYGVSWQLTFEK</sequence>
<dbReference type="eggNOG" id="COG3865">
    <property type="taxonomic scope" value="Bacteria"/>
</dbReference>
<dbReference type="InterPro" id="IPR009725">
    <property type="entry name" value="3_dmu_93_MTrfase"/>
</dbReference>
<dbReference type="InterPro" id="IPR036291">
    <property type="entry name" value="NAD(P)-bd_dom_sf"/>
</dbReference>
<dbReference type="PIRSF" id="PIRSF021700">
    <property type="entry name" value="3_dmu_93_MTrfase"/>
    <property type="match status" value="1"/>
</dbReference>
<name>A9KPB5_LACP7</name>
<dbReference type="Pfam" id="PF06983">
    <property type="entry name" value="3-dmu-9_3-mt"/>
    <property type="match status" value="1"/>
</dbReference>
<evidence type="ECO:0000259" key="1">
    <source>
        <dbReference type="Pfam" id="PF06983"/>
    </source>
</evidence>
<keyword evidence="2" id="KW-0808">Transferase</keyword>
<keyword evidence="2" id="KW-0830">Ubiquinone</keyword>
<dbReference type="InterPro" id="IPR029068">
    <property type="entry name" value="Glyas_Bleomycin-R_OHBP_Dase"/>
</dbReference>
<evidence type="ECO:0000313" key="2">
    <source>
        <dbReference type="EMBL" id="ABX41777.1"/>
    </source>
</evidence>
<dbReference type="InterPro" id="IPR002347">
    <property type="entry name" value="SDR_fam"/>
</dbReference>
<dbReference type="AlphaFoldDB" id="A9KPB5"/>
<dbReference type="PANTHER" id="PTHR33990:SF4">
    <property type="entry name" value="PHNB-LIKE DOMAIN-CONTAINING PROTEIN"/>
    <property type="match status" value="1"/>
</dbReference>
<gene>
    <name evidence="2" type="ordered locus">Cphy_1402</name>
</gene>
<dbReference type="InterPro" id="IPR028973">
    <property type="entry name" value="PhnB-like"/>
</dbReference>
<dbReference type="Pfam" id="PF00106">
    <property type="entry name" value="adh_short"/>
    <property type="match status" value="1"/>
</dbReference>
<dbReference type="SUPFAM" id="SSF51735">
    <property type="entry name" value="NAD(P)-binding Rossmann-fold domains"/>
    <property type="match status" value="1"/>
</dbReference>
<dbReference type="HOGENOM" id="CLU_046006_17_4_9"/>
<dbReference type="KEGG" id="cpy:Cphy_1402"/>
<protein>
    <submittedName>
        <fullName evidence="2">3-demethylubiquinone-9 3-methyltransferase</fullName>
    </submittedName>
</protein>
<proteinExistence type="predicted"/>
<organism evidence="2 3">
    <name type="scientific">Lachnoclostridium phytofermentans (strain ATCC 700394 / DSM 18823 / ISDg)</name>
    <name type="common">Clostridium phytofermentans</name>
    <dbReference type="NCBI Taxonomy" id="357809"/>
    <lineage>
        <taxon>Bacteria</taxon>
        <taxon>Bacillati</taxon>
        <taxon>Bacillota</taxon>
        <taxon>Clostridia</taxon>
        <taxon>Lachnospirales</taxon>
        <taxon>Lachnospiraceae</taxon>
    </lineage>
</organism>
<dbReference type="Proteomes" id="UP000000370">
    <property type="component" value="Chromosome"/>
</dbReference>
<dbReference type="OrthoDB" id="9806473at2"/>
<dbReference type="EMBL" id="CP000885">
    <property type="protein sequence ID" value="ABX41777.1"/>
    <property type="molecule type" value="Genomic_DNA"/>
</dbReference>
<keyword evidence="3" id="KW-1185">Reference proteome</keyword>
<dbReference type="CDD" id="cd06588">
    <property type="entry name" value="PhnB_like"/>
    <property type="match status" value="1"/>
</dbReference>
<evidence type="ECO:0000313" key="3">
    <source>
        <dbReference type="Proteomes" id="UP000000370"/>
    </source>
</evidence>
<dbReference type="STRING" id="357809.Cphy_1402"/>
<dbReference type="PIRSF" id="PIRSF500687">
    <property type="entry name" value="MTase_demethylubiq_bact"/>
    <property type="match status" value="1"/>
</dbReference>
<feature type="domain" description="PhnB-like" evidence="1">
    <location>
        <begin position="72"/>
        <end position="159"/>
    </location>
</feature>
<accession>A9KPB5</accession>
<dbReference type="InterPro" id="IPR027259">
    <property type="entry name" value="MTase_demethylubiq_bac"/>
</dbReference>